<dbReference type="EMBL" id="CP043670">
    <property type="protein sequence ID" value="QEP92910.1"/>
    <property type="molecule type" value="Genomic_DNA"/>
</dbReference>
<evidence type="ECO:0000313" key="2">
    <source>
        <dbReference type="EMBL" id="OVF69319.1"/>
    </source>
</evidence>
<evidence type="ECO:0000256" key="1">
    <source>
        <dbReference type="SAM" id="MobiDB-lite"/>
    </source>
</evidence>
<gene>
    <name evidence="2" type="ORF">B5L96_18500</name>
    <name evidence="3" type="ORF">B6I68_09385</name>
    <name evidence="7" type="ORF">FXN67_04625</name>
    <name evidence="5" type="ORF">FZ928_00225</name>
    <name evidence="6" type="ORF">FZ928_26635</name>
    <name evidence="4" type="ORF">FZ929_21815</name>
</gene>
<dbReference type="EMBL" id="NCMJ01000050">
    <property type="protein sequence ID" value="PLE27902.1"/>
    <property type="molecule type" value="Genomic_DNA"/>
</dbReference>
<reference evidence="2 8" key="2">
    <citation type="submission" date="2017-03" db="EMBL/GenBank/DDBJ databases">
        <authorList>
            <person name="Fouts D."/>
            <person name="Stalin M.J."/>
            <person name="Chen L."/>
            <person name="Wright M."/>
            <person name="Sutton G."/>
            <person name="Nguyen K."/>
            <person name="Vanduin D."/>
            <person name="Rojas L."/>
            <person name="Hujer A."/>
            <person name="Hujer K."/>
            <person name="Bonomo R."/>
            <person name="Kreiswirth B."/>
            <person name="Adams M."/>
        </authorList>
    </citation>
    <scope>NUCLEOTIDE SEQUENCE [LARGE SCALE GENOMIC DNA]</scope>
    <source>
        <strain evidence="2 8">39383</strain>
    </source>
</reference>
<evidence type="ECO:0000313" key="12">
    <source>
        <dbReference type="Proteomes" id="UP000325127"/>
    </source>
</evidence>
<organism evidence="7 10">
    <name type="scientific">Klebsiella pneumoniae</name>
    <dbReference type="NCBI Taxonomy" id="573"/>
    <lineage>
        <taxon>Bacteria</taxon>
        <taxon>Pseudomonadati</taxon>
        <taxon>Pseudomonadota</taxon>
        <taxon>Gammaproteobacteria</taxon>
        <taxon>Enterobacterales</taxon>
        <taxon>Enterobacteriaceae</taxon>
        <taxon>Klebsiella/Raoultella group</taxon>
        <taxon>Klebsiella</taxon>
        <taxon>Klebsiella pneumoniae complex</taxon>
    </lineage>
</organism>
<evidence type="ECO:0000313" key="5">
    <source>
        <dbReference type="EMBL" id="QEP92177.1"/>
    </source>
</evidence>
<evidence type="ECO:0000313" key="8">
    <source>
        <dbReference type="Proteomes" id="UP000196447"/>
    </source>
</evidence>
<evidence type="ECO:0000313" key="6">
    <source>
        <dbReference type="EMBL" id="QEP92910.1"/>
    </source>
</evidence>
<dbReference type="EMBL" id="CP043669">
    <property type="protein sequence ID" value="QEP91926.1"/>
    <property type="molecule type" value="Genomic_DNA"/>
</dbReference>
<dbReference type="Proteomes" id="UP000196447">
    <property type="component" value="Unassembled WGS sequence"/>
</dbReference>
<dbReference type="Proteomes" id="UP000234439">
    <property type="component" value="Unassembled WGS sequence"/>
</dbReference>
<sequence>MQVISGYRPRATRIKTTNHSIKINIINKLINITSTKRTRFHASSREINNNENRRRAGRLFRGHWN</sequence>
<dbReference type="Proteomes" id="UP000325096">
    <property type="component" value="Chromosome"/>
</dbReference>
<reference evidence="7 10" key="4">
    <citation type="submission" date="2019-08" db="EMBL/GenBank/DDBJ databases">
        <title>Phenotypic and genetic characterization of extended-spectrum b-lactamase-producing hypermucoviscous Klebsiella pneumoniae from Chile.</title>
        <authorList>
            <person name="Morales-Leon F."/>
            <person name="Caro C."/>
            <person name="Opazo-Capurro A."/>
            <person name="Lincopan N."/>
            <person name="Dominguez-Yevenes M."/>
            <person name="Lima C."/>
            <person name="Bello-Toledo H."/>
            <person name="Gonzalez-Rocha G."/>
        </authorList>
    </citation>
    <scope>NUCLEOTIDE SEQUENCE [LARGE SCALE GENOMIC DNA]</scope>
    <source>
        <strain evidence="7 10">UCO-494</strain>
    </source>
</reference>
<evidence type="ECO:0000313" key="4">
    <source>
        <dbReference type="EMBL" id="QEP91926.1"/>
    </source>
</evidence>
<dbReference type="AlphaFoldDB" id="A0A1V8HDQ5"/>
<feature type="compositionally biased region" description="Basic residues" evidence="1">
    <location>
        <begin position="55"/>
        <end position="65"/>
    </location>
</feature>
<protein>
    <submittedName>
        <fullName evidence="7">Uncharacterized protein</fullName>
    </submittedName>
</protein>
<evidence type="ECO:0000313" key="3">
    <source>
        <dbReference type="EMBL" id="PLE27902.1"/>
    </source>
</evidence>
<proteinExistence type="predicted"/>
<reference evidence="3 9" key="1">
    <citation type="journal article" date="2017" name="J. Infect. Dis.">
        <title>An Analysis of the Epidemic of Klebsiella pneumoniae Carbapenemase-Producing K. pneumoniae: Convergence of Two Evolutionary Mechanisms Creates the Perfect Storm.</title>
        <authorList>
            <person name="Rojas L.J."/>
            <person name="Weinstock G.M."/>
            <person name="De La Cadena E."/>
            <person name="Diaz L."/>
            <person name="Rios R."/>
            <person name="Hanson B.M."/>
            <person name="Brown J.S."/>
            <person name="Vats P."/>
            <person name="Phillips D.S."/>
            <person name="Nguyen H."/>
            <person name="Hujer K.M."/>
            <person name="Correa A."/>
            <person name="Adams M.D."/>
            <person name="Perez F."/>
            <person name="Sodergren E."/>
            <person name="Narechania A."/>
            <person name="Planet P.J."/>
            <person name="Villegas M.V."/>
            <person name="Bonomo R.A."/>
            <person name="Arias C.A."/>
        </authorList>
    </citation>
    <scope>NUCLEOTIDE SEQUENCE [LARGE SCALE GENOMIC DNA]</scope>
    <source>
        <strain evidence="3 9">COL-Kpn30</strain>
    </source>
</reference>
<reference evidence="11 12" key="3">
    <citation type="submission" date="2019-08" db="EMBL/GenBank/DDBJ databases">
        <title>Emergence of NDM-5-producing hypervirulent Klebsiella pneumoniae from clinical infections.</title>
        <authorList>
            <person name="Shen Z."/>
            <person name="Zhang H."/>
            <person name="Li M."/>
        </authorList>
    </citation>
    <scope>NUCLEOTIDE SEQUENCE [LARGE SCALE GENOMIC DNA]</scope>
    <source>
        <strain evidence="5 12">RJ18-01</strain>
        <strain evidence="4 11">RJ18-06</strain>
    </source>
</reference>
<feature type="region of interest" description="Disordered" evidence="1">
    <location>
        <begin position="41"/>
        <end position="65"/>
    </location>
</feature>
<dbReference type="Proteomes" id="UP000322977">
    <property type="component" value="Unassembled WGS sequence"/>
</dbReference>
<evidence type="ECO:0000313" key="9">
    <source>
        <dbReference type="Proteomes" id="UP000234439"/>
    </source>
</evidence>
<name>A0A1V8HDQ5_KLEPN</name>
<dbReference type="Proteomes" id="UP000325127">
    <property type="component" value="Chromosome"/>
</dbReference>
<dbReference type="EMBL" id="VSSY01000003">
    <property type="protein sequence ID" value="TYL81427.1"/>
    <property type="molecule type" value="Genomic_DNA"/>
</dbReference>
<evidence type="ECO:0000313" key="11">
    <source>
        <dbReference type="Proteomes" id="UP000325096"/>
    </source>
</evidence>
<dbReference type="EMBL" id="CP043670">
    <property type="protein sequence ID" value="QEP92177.1"/>
    <property type="molecule type" value="Genomic_DNA"/>
</dbReference>
<evidence type="ECO:0000313" key="10">
    <source>
        <dbReference type="Proteomes" id="UP000322977"/>
    </source>
</evidence>
<accession>A0A1V8HDQ5</accession>
<evidence type="ECO:0000313" key="7">
    <source>
        <dbReference type="EMBL" id="TYL81427.1"/>
    </source>
</evidence>
<dbReference type="EMBL" id="NDBK01000079">
    <property type="protein sequence ID" value="OVF69319.1"/>
    <property type="molecule type" value="Genomic_DNA"/>
</dbReference>